<dbReference type="Proteomes" id="UP000240317">
    <property type="component" value="Unassembled WGS sequence"/>
</dbReference>
<dbReference type="RefSeq" id="WP_107139032.1">
    <property type="nucleotide sequence ID" value="NZ_PYSV01000017.1"/>
</dbReference>
<evidence type="ECO:0000313" key="3">
    <source>
        <dbReference type="Proteomes" id="UP000240317"/>
    </source>
</evidence>
<evidence type="ECO:0000256" key="1">
    <source>
        <dbReference type="SAM" id="MobiDB-lite"/>
    </source>
</evidence>
<name>A0A2T3W503_9DEIO</name>
<keyword evidence="3" id="KW-1185">Reference proteome</keyword>
<accession>A0A2T3W503</accession>
<protein>
    <submittedName>
        <fullName evidence="2">Uncharacterized protein</fullName>
    </submittedName>
</protein>
<dbReference type="AlphaFoldDB" id="A0A2T3W503"/>
<dbReference type="EMBL" id="PYSV01000017">
    <property type="protein sequence ID" value="PTA66952.1"/>
    <property type="molecule type" value="Genomic_DNA"/>
</dbReference>
<gene>
    <name evidence="2" type="ORF">C8263_15405</name>
</gene>
<sequence length="66" mass="7399">MPDEEKGLAGQSFDMDASDLPELSDDELLEIAELFPPDPAYLRKRMAVEAMHEAGQFIDPNDFDVD</sequence>
<comment type="caution">
    <text evidence="2">The sequence shown here is derived from an EMBL/GenBank/DDBJ whole genome shotgun (WGS) entry which is preliminary data.</text>
</comment>
<evidence type="ECO:0000313" key="2">
    <source>
        <dbReference type="EMBL" id="PTA66952.1"/>
    </source>
</evidence>
<proteinExistence type="predicted"/>
<feature type="region of interest" description="Disordered" evidence="1">
    <location>
        <begin position="1"/>
        <end position="20"/>
    </location>
</feature>
<organism evidence="2 3">
    <name type="scientific">Deinococcus arcticus</name>
    <dbReference type="NCBI Taxonomy" id="2136176"/>
    <lineage>
        <taxon>Bacteria</taxon>
        <taxon>Thermotogati</taxon>
        <taxon>Deinococcota</taxon>
        <taxon>Deinococci</taxon>
        <taxon>Deinococcales</taxon>
        <taxon>Deinococcaceae</taxon>
        <taxon>Deinococcus</taxon>
    </lineage>
</organism>
<reference evidence="2 3" key="1">
    <citation type="submission" date="2018-03" db="EMBL/GenBank/DDBJ databases">
        <title>Draft genome of Deinococcus sp. OD32.</title>
        <authorList>
            <person name="Wang X.-P."/>
            <person name="Du Z.-J."/>
        </authorList>
    </citation>
    <scope>NUCLEOTIDE SEQUENCE [LARGE SCALE GENOMIC DNA]</scope>
    <source>
        <strain evidence="2 3">OD32</strain>
    </source>
</reference>